<gene>
    <name evidence="13" type="ORF">ARALYDRAFT_665269</name>
</gene>
<evidence type="ECO:0000256" key="6">
    <source>
        <dbReference type="ARBA" id="ARBA00022723"/>
    </source>
</evidence>
<dbReference type="Gene3D" id="1.20.120.1750">
    <property type="match status" value="1"/>
</dbReference>
<reference evidence="14" key="1">
    <citation type="journal article" date="2011" name="Nat. Genet.">
        <title>The Arabidopsis lyrata genome sequence and the basis of rapid genome size change.</title>
        <authorList>
            <person name="Hu T.T."/>
            <person name="Pattyn P."/>
            <person name="Bakker E.G."/>
            <person name="Cao J."/>
            <person name="Cheng J.-F."/>
            <person name="Clark R.M."/>
            <person name="Fahlgren N."/>
            <person name="Fawcett J.A."/>
            <person name="Grimwood J."/>
            <person name="Gundlach H."/>
            <person name="Haberer G."/>
            <person name="Hollister J.D."/>
            <person name="Ossowski S."/>
            <person name="Ottilar R.P."/>
            <person name="Salamov A.A."/>
            <person name="Schneeberger K."/>
            <person name="Spannagl M."/>
            <person name="Wang X."/>
            <person name="Yang L."/>
            <person name="Nasrallah M.E."/>
            <person name="Bergelson J."/>
            <person name="Carrington J.C."/>
            <person name="Gaut B.S."/>
            <person name="Schmutz J."/>
            <person name="Mayer K.F.X."/>
            <person name="Van de Peer Y."/>
            <person name="Grigoriev I.V."/>
            <person name="Nordborg M."/>
            <person name="Weigel D."/>
            <person name="Guo Y.-L."/>
        </authorList>
    </citation>
    <scope>NUCLEOTIDE SEQUENCE [LARGE SCALE GENOMIC DNA]</scope>
    <source>
        <strain evidence="14">cv. MN47</strain>
    </source>
</reference>
<dbReference type="PANTHER" id="PTHR11685">
    <property type="entry name" value="RBR FAMILY RING FINGER AND IBR DOMAIN-CONTAINING"/>
    <property type="match status" value="1"/>
</dbReference>
<evidence type="ECO:0000256" key="11">
    <source>
        <dbReference type="SAM" id="Phobius"/>
    </source>
</evidence>
<dbReference type="GO" id="GO:0008270">
    <property type="term" value="F:zinc ion binding"/>
    <property type="evidence" value="ECO:0007669"/>
    <property type="project" value="UniProtKB-KW"/>
</dbReference>
<dbReference type="eggNOG" id="KOG1812">
    <property type="taxonomic scope" value="Eukaryota"/>
</dbReference>
<dbReference type="CDD" id="cd22584">
    <property type="entry name" value="Rcat_RBR_unk"/>
    <property type="match status" value="1"/>
</dbReference>
<feature type="transmembrane region" description="Helical" evidence="11">
    <location>
        <begin position="153"/>
        <end position="175"/>
    </location>
</feature>
<dbReference type="SMART" id="SM00647">
    <property type="entry name" value="IBR"/>
    <property type="match status" value="1"/>
</dbReference>
<dbReference type="EC" id="2.3.2.31" evidence="4"/>
<protein>
    <recommendedName>
        <fullName evidence="4">RBR-type E3 ubiquitin transferase</fullName>
        <ecNumber evidence="4">2.3.2.31</ecNumber>
    </recommendedName>
</protein>
<comment type="catalytic activity">
    <reaction evidence="1">
        <text>[E2 ubiquitin-conjugating enzyme]-S-ubiquitinyl-L-cysteine + [acceptor protein]-L-lysine = [E2 ubiquitin-conjugating enzyme]-L-cysteine + [acceptor protein]-N(6)-ubiquitinyl-L-lysine.</text>
        <dbReference type="EC" id="2.3.2.31"/>
    </reaction>
</comment>
<dbReference type="InterPro" id="IPR044066">
    <property type="entry name" value="TRIAD_supradom"/>
</dbReference>
<dbReference type="CDD" id="cd22582">
    <property type="entry name" value="BRcat_RBR_unk"/>
    <property type="match status" value="1"/>
</dbReference>
<dbReference type="GO" id="GO:0061630">
    <property type="term" value="F:ubiquitin protein ligase activity"/>
    <property type="evidence" value="ECO:0007669"/>
    <property type="project" value="UniProtKB-EC"/>
</dbReference>
<dbReference type="Pfam" id="PF01485">
    <property type="entry name" value="IBR"/>
    <property type="match status" value="2"/>
</dbReference>
<keyword evidence="11" id="KW-0812">Transmembrane</keyword>
<dbReference type="UniPathway" id="UPA00143"/>
<evidence type="ECO:0000259" key="12">
    <source>
        <dbReference type="PROSITE" id="PS51873"/>
    </source>
</evidence>
<dbReference type="AlphaFoldDB" id="D7LMM4"/>
<dbReference type="PROSITE" id="PS51873">
    <property type="entry name" value="TRIAD"/>
    <property type="match status" value="1"/>
</dbReference>
<accession>D7LMM4</accession>
<evidence type="ECO:0000256" key="9">
    <source>
        <dbReference type="ARBA" id="ARBA00022786"/>
    </source>
</evidence>
<evidence type="ECO:0000313" key="13">
    <source>
        <dbReference type="EMBL" id="EFH53666.1"/>
    </source>
</evidence>
<keyword evidence="7" id="KW-0677">Repeat</keyword>
<keyword evidence="11" id="KW-1133">Transmembrane helix</keyword>
<keyword evidence="14" id="KW-1185">Reference proteome</keyword>
<evidence type="ECO:0000256" key="2">
    <source>
        <dbReference type="ARBA" id="ARBA00001947"/>
    </source>
</evidence>
<dbReference type="Gramene" id="Al_scaffold_0005_1304">
    <property type="protein sequence ID" value="Al_scaffold_0005_1304"/>
    <property type="gene ID" value="Al_scaffold_0005_1304"/>
</dbReference>
<evidence type="ECO:0000256" key="8">
    <source>
        <dbReference type="ARBA" id="ARBA00022771"/>
    </source>
</evidence>
<keyword evidence="10" id="KW-0862">Zinc</keyword>
<comment type="cofactor">
    <cofactor evidence="2">
        <name>Zn(2+)</name>
        <dbReference type="ChEBI" id="CHEBI:29105"/>
    </cofactor>
</comment>
<dbReference type="STRING" id="81972.D7LMM4"/>
<dbReference type="EMBL" id="GL348717">
    <property type="protein sequence ID" value="EFH53666.1"/>
    <property type="molecule type" value="Genomic_DNA"/>
</dbReference>
<evidence type="ECO:0000313" key="14">
    <source>
        <dbReference type="Proteomes" id="UP000008694"/>
    </source>
</evidence>
<dbReference type="HOGENOM" id="CLU_022048_6_0_1"/>
<dbReference type="SUPFAM" id="SSF57850">
    <property type="entry name" value="RING/U-box"/>
    <property type="match status" value="2"/>
</dbReference>
<name>D7LMM4_ARALL</name>
<dbReference type="InterPro" id="IPR031127">
    <property type="entry name" value="E3_UB_ligase_RBR"/>
</dbReference>
<evidence type="ECO:0000256" key="3">
    <source>
        <dbReference type="ARBA" id="ARBA00004906"/>
    </source>
</evidence>
<dbReference type="Proteomes" id="UP000008694">
    <property type="component" value="Unassembled WGS sequence"/>
</dbReference>
<evidence type="ECO:0000256" key="4">
    <source>
        <dbReference type="ARBA" id="ARBA00012251"/>
    </source>
</evidence>
<dbReference type="InterPro" id="IPR002867">
    <property type="entry name" value="IBR_dom"/>
</dbReference>
<dbReference type="GO" id="GO:0016567">
    <property type="term" value="P:protein ubiquitination"/>
    <property type="evidence" value="ECO:0007669"/>
    <property type="project" value="UniProtKB-UniPathway"/>
</dbReference>
<comment type="pathway">
    <text evidence="3">Protein modification; protein ubiquitination.</text>
</comment>
<keyword evidence="9" id="KW-0833">Ubl conjugation pathway</keyword>
<evidence type="ECO:0000256" key="10">
    <source>
        <dbReference type="ARBA" id="ARBA00022833"/>
    </source>
</evidence>
<sequence>MSHYGCKSNLNLRSCAYLLTPKVQKMWQRRIKQDSIPQWDRFHCPKPSCSAWMSKTKLFESIEEEGVRRCCFKCRTPFCINCKVPWHSNLSCDEYRNSLPKPTTIVWHQCRSCQHMIELSDKLSKITCRCGYTFCYTCGAQWKLRGCSHHRKLEMHVLIAYFPFIVLIILSRFIFGSH</sequence>
<evidence type="ECO:0000256" key="7">
    <source>
        <dbReference type="ARBA" id="ARBA00022737"/>
    </source>
</evidence>
<keyword evidence="8" id="KW-0863">Zinc-finger</keyword>
<keyword evidence="6" id="KW-0479">Metal-binding</keyword>
<keyword evidence="11" id="KW-0472">Membrane</keyword>
<evidence type="ECO:0000256" key="1">
    <source>
        <dbReference type="ARBA" id="ARBA00001798"/>
    </source>
</evidence>
<evidence type="ECO:0000256" key="5">
    <source>
        <dbReference type="ARBA" id="ARBA00022679"/>
    </source>
</evidence>
<keyword evidence="5" id="KW-0808">Transferase</keyword>
<organism evidence="14">
    <name type="scientific">Arabidopsis lyrata subsp. lyrata</name>
    <name type="common">Lyre-leaved rock-cress</name>
    <dbReference type="NCBI Taxonomy" id="81972"/>
    <lineage>
        <taxon>Eukaryota</taxon>
        <taxon>Viridiplantae</taxon>
        <taxon>Streptophyta</taxon>
        <taxon>Embryophyta</taxon>
        <taxon>Tracheophyta</taxon>
        <taxon>Spermatophyta</taxon>
        <taxon>Magnoliopsida</taxon>
        <taxon>eudicotyledons</taxon>
        <taxon>Gunneridae</taxon>
        <taxon>Pentapetalae</taxon>
        <taxon>rosids</taxon>
        <taxon>malvids</taxon>
        <taxon>Brassicales</taxon>
        <taxon>Brassicaceae</taxon>
        <taxon>Camelineae</taxon>
        <taxon>Arabidopsis</taxon>
    </lineage>
</organism>
<proteinExistence type="predicted"/>
<feature type="domain" description="RING-type" evidence="12">
    <location>
        <begin position="1"/>
        <end position="153"/>
    </location>
</feature>